<sequence>MDGQFEPLSDDEVLYVPIGRVLMSNPTFKVAEFLDALAQAVSDREGDWNEENEGWFTDGLECEALRFSTNGWQRGKVRLRLEFSPHQRRPKALEGRRVEKPSEYDERYPDNYRAERPDARYGDVLRMPDDYSDY</sequence>
<organism evidence="2">
    <name type="scientific">Oscillatoriales cyanobacterium SpSt-418</name>
    <dbReference type="NCBI Taxonomy" id="2282169"/>
    <lineage>
        <taxon>Bacteria</taxon>
        <taxon>Bacillati</taxon>
        <taxon>Cyanobacteriota</taxon>
        <taxon>Cyanophyceae</taxon>
        <taxon>Oscillatoriophycideae</taxon>
        <taxon>Oscillatoriales</taxon>
    </lineage>
</organism>
<proteinExistence type="predicted"/>
<comment type="caution">
    <text evidence="2">The sequence shown here is derived from an EMBL/GenBank/DDBJ whole genome shotgun (WGS) entry which is preliminary data.</text>
</comment>
<gene>
    <name evidence="2" type="ORF">ENR64_04780</name>
</gene>
<protein>
    <submittedName>
        <fullName evidence="2">KGK domain-containing protein</fullName>
    </submittedName>
</protein>
<reference evidence="2" key="1">
    <citation type="journal article" date="2020" name="mSystems">
        <title>Genome- and Community-Level Interaction Insights into Carbon Utilization and Element Cycling Functions of Hydrothermarchaeota in Hydrothermal Sediment.</title>
        <authorList>
            <person name="Zhou Z."/>
            <person name="Liu Y."/>
            <person name="Xu W."/>
            <person name="Pan J."/>
            <person name="Luo Z.H."/>
            <person name="Li M."/>
        </authorList>
    </citation>
    <scope>NUCLEOTIDE SEQUENCE [LARGE SCALE GENOMIC DNA]</scope>
    <source>
        <strain evidence="2">SpSt-418</strain>
    </source>
</reference>
<name>A0A7C3PDS2_9CYAN</name>
<dbReference type="AlphaFoldDB" id="A0A7C3PDS2"/>
<evidence type="ECO:0000256" key="1">
    <source>
        <dbReference type="SAM" id="MobiDB-lite"/>
    </source>
</evidence>
<feature type="region of interest" description="Disordered" evidence="1">
    <location>
        <begin position="90"/>
        <end position="134"/>
    </location>
</feature>
<dbReference type="InterPro" id="IPR014971">
    <property type="entry name" value="KGK"/>
</dbReference>
<dbReference type="EMBL" id="DSRU01000054">
    <property type="protein sequence ID" value="HFM97079.1"/>
    <property type="molecule type" value="Genomic_DNA"/>
</dbReference>
<accession>A0A7C3PDS2</accession>
<dbReference type="Pfam" id="PF08872">
    <property type="entry name" value="KGK"/>
    <property type="match status" value="1"/>
</dbReference>
<evidence type="ECO:0000313" key="2">
    <source>
        <dbReference type="EMBL" id="HFM97079.1"/>
    </source>
</evidence>